<dbReference type="EMBL" id="KQ085921">
    <property type="protein sequence ID" value="KLO16059.1"/>
    <property type="molecule type" value="Genomic_DNA"/>
</dbReference>
<organism evidence="4 5">
    <name type="scientific">Schizopora paradoxa</name>
    <dbReference type="NCBI Taxonomy" id="27342"/>
    <lineage>
        <taxon>Eukaryota</taxon>
        <taxon>Fungi</taxon>
        <taxon>Dikarya</taxon>
        <taxon>Basidiomycota</taxon>
        <taxon>Agaricomycotina</taxon>
        <taxon>Agaricomycetes</taxon>
        <taxon>Hymenochaetales</taxon>
        <taxon>Schizoporaceae</taxon>
        <taxon>Schizopora</taxon>
    </lineage>
</organism>
<dbReference type="Proteomes" id="UP000053477">
    <property type="component" value="Unassembled WGS sequence"/>
</dbReference>
<dbReference type="PANTHER" id="PTHR46590">
    <property type="entry name" value="PHOSPHATIDYLINOSITOL TRANSFER PROTEIN CSR1-RELATED"/>
    <property type="match status" value="1"/>
</dbReference>
<feature type="domain" description="CRAL-TRIO" evidence="3">
    <location>
        <begin position="129"/>
        <end position="269"/>
    </location>
</feature>
<feature type="transmembrane region" description="Helical" evidence="2">
    <location>
        <begin position="423"/>
        <end position="441"/>
    </location>
</feature>
<accession>A0A0H2RW62</accession>
<feature type="compositionally biased region" description="Low complexity" evidence="1">
    <location>
        <begin position="281"/>
        <end position="292"/>
    </location>
</feature>
<dbReference type="InterPro" id="IPR001251">
    <property type="entry name" value="CRAL-TRIO_dom"/>
</dbReference>
<keyword evidence="5" id="KW-1185">Reference proteome</keyword>
<dbReference type="PANTHER" id="PTHR46590:SF4">
    <property type="entry name" value="CRAL-TRIO DOMAIN-CONTAINING PROTEIN"/>
    <property type="match status" value="1"/>
</dbReference>
<evidence type="ECO:0000313" key="4">
    <source>
        <dbReference type="EMBL" id="KLO16059.1"/>
    </source>
</evidence>
<protein>
    <recommendedName>
        <fullName evidence="3">CRAL-TRIO domain-containing protein</fullName>
    </recommendedName>
</protein>
<evidence type="ECO:0000256" key="2">
    <source>
        <dbReference type="SAM" id="Phobius"/>
    </source>
</evidence>
<evidence type="ECO:0000259" key="3">
    <source>
        <dbReference type="Pfam" id="PF00650"/>
    </source>
</evidence>
<keyword evidence="2" id="KW-1133">Transmembrane helix</keyword>
<reference evidence="4 5" key="1">
    <citation type="submission" date="2015-04" db="EMBL/GenBank/DDBJ databases">
        <title>Complete genome sequence of Schizopora paradoxa KUC8140, a cosmopolitan wood degrader in East Asia.</title>
        <authorList>
            <consortium name="DOE Joint Genome Institute"/>
            <person name="Min B."/>
            <person name="Park H."/>
            <person name="Jang Y."/>
            <person name="Kim J.-J."/>
            <person name="Kim K.H."/>
            <person name="Pangilinan J."/>
            <person name="Lipzen A."/>
            <person name="Riley R."/>
            <person name="Grigoriev I.V."/>
            <person name="Spatafora J.W."/>
            <person name="Choi I.-G."/>
        </authorList>
    </citation>
    <scope>NUCLEOTIDE SEQUENCE [LARGE SCALE GENOMIC DNA]</scope>
    <source>
        <strain evidence="4 5">KUC8140</strain>
    </source>
</reference>
<evidence type="ECO:0000313" key="5">
    <source>
        <dbReference type="Proteomes" id="UP000053477"/>
    </source>
</evidence>
<feature type="region of interest" description="Disordered" evidence="1">
    <location>
        <begin position="280"/>
        <end position="336"/>
    </location>
</feature>
<dbReference type="OrthoDB" id="75724at2759"/>
<evidence type="ECO:0000256" key="1">
    <source>
        <dbReference type="SAM" id="MobiDB-lite"/>
    </source>
</evidence>
<dbReference type="Gene3D" id="3.40.525.10">
    <property type="entry name" value="CRAL-TRIO lipid binding domain"/>
    <property type="match status" value="1"/>
</dbReference>
<name>A0A0H2RW62_9AGAM</name>
<dbReference type="SUPFAM" id="SSF52087">
    <property type="entry name" value="CRAL/TRIO domain"/>
    <property type="match status" value="1"/>
</dbReference>
<dbReference type="CDD" id="cd00170">
    <property type="entry name" value="SEC14"/>
    <property type="match status" value="1"/>
</dbReference>
<keyword evidence="2" id="KW-0472">Membrane</keyword>
<proteinExistence type="predicted"/>
<dbReference type="InterPro" id="IPR036865">
    <property type="entry name" value="CRAL-TRIO_dom_sf"/>
</dbReference>
<sequence>MSSKPDMVSRYDDLRKSFQDHASSVRALQRRASEEIVPDVQVHEDLDDDEIDWVEEYLKDGATVYRIYKRQKFITSFTHESLRKSVLWRLEHLKPVLLSQQRRKSLQNASVSPPSIPATAIHFLDRSIRDVLGRPIAILRVSQLNFKSGLENLKRDIVLSLEWMRIVLQQINSRESKGPSWEPVLQYVVAVDVKDVSISTIPVELVSWYLKEVQPWYNGVVGSALIVNYSWAHSGLWRILKLLLPASMISKVGFPSNDELAELLPESCINIIFNPTQAKPSTSHNASASSSLPTPPSTRSPSPVQMKRSRSRITSDPEPSYQVTQQAPARSESTSRFSAQNPFFGYPIITEAMYNIPSRIRASFSDSLSSLPSYIQFPGSTTVTQQSPPPTSSVPALRHGRRRKRDLARTLLIMYWQRWKDRAIVFTVLVLVFNLAVLRALRGSRHPFARNVQVWVASHKLLTRSLTAIGAGTVAAMVAN</sequence>
<dbReference type="InterPro" id="IPR052432">
    <property type="entry name" value="PITP/CRAL-TRIO"/>
</dbReference>
<feature type="compositionally biased region" description="Polar residues" evidence="1">
    <location>
        <begin position="321"/>
        <end position="336"/>
    </location>
</feature>
<keyword evidence="2" id="KW-0812">Transmembrane</keyword>
<dbReference type="STRING" id="27342.A0A0H2RW62"/>
<dbReference type="AlphaFoldDB" id="A0A0H2RW62"/>
<dbReference type="Pfam" id="PF00650">
    <property type="entry name" value="CRAL_TRIO"/>
    <property type="match status" value="1"/>
</dbReference>
<dbReference type="InParanoid" id="A0A0H2RW62"/>
<gene>
    <name evidence="4" type="ORF">SCHPADRAFT_926823</name>
</gene>